<feature type="non-terminal residue" evidence="1">
    <location>
        <position position="65"/>
    </location>
</feature>
<organism evidence="1">
    <name type="scientific">marine sediment metagenome</name>
    <dbReference type="NCBI Taxonomy" id="412755"/>
    <lineage>
        <taxon>unclassified sequences</taxon>
        <taxon>metagenomes</taxon>
        <taxon>ecological metagenomes</taxon>
    </lineage>
</organism>
<reference evidence="1" key="1">
    <citation type="journal article" date="2015" name="Nature">
        <title>Complex archaea that bridge the gap between prokaryotes and eukaryotes.</title>
        <authorList>
            <person name="Spang A."/>
            <person name="Saw J.H."/>
            <person name="Jorgensen S.L."/>
            <person name="Zaremba-Niedzwiedzka K."/>
            <person name="Martijn J."/>
            <person name="Lind A.E."/>
            <person name="van Eijk R."/>
            <person name="Schleper C."/>
            <person name="Guy L."/>
            <person name="Ettema T.J."/>
        </authorList>
    </citation>
    <scope>NUCLEOTIDE SEQUENCE</scope>
</reference>
<gene>
    <name evidence="1" type="ORF">LCGC14_1924420</name>
</gene>
<proteinExistence type="predicted"/>
<sequence>MSEFQKMITSAQTTMIHVMNLNKDDSVLVVTDENTKNEGEAFYNAALEYGCKAKIYSLPEMNRPL</sequence>
<dbReference type="EMBL" id="LAZR01020556">
    <property type="protein sequence ID" value="KKL88463.1"/>
    <property type="molecule type" value="Genomic_DNA"/>
</dbReference>
<name>A0A0F9FQG7_9ZZZZ</name>
<comment type="caution">
    <text evidence="1">The sequence shown here is derived from an EMBL/GenBank/DDBJ whole genome shotgun (WGS) entry which is preliminary data.</text>
</comment>
<dbReference type="AlphaFoldDB" id="A0A0F9FQG7"/>
<accession>A0A0F9FQG7</accession>
<evidence type="ECO:0000313" key="1">
    <source>
        <dbReference type="EMBL" id="KKL88463.1"/>
    </source>
</evidence>
<protein>
    <submittedName>
        <fullName evidence="1">Uncharacterized protein</fullName>
    </submittedName>
</protein>